<dbReference type="PANTHER" id="PTHR30346">
    <property type="entry name" value="TRANSCRIPTIONAL DUAL REGULATOR HCAR-RELATED"/>
    <property type="match status" value="1"/>
</dbReference>
<evidence type="ECO:0000256" key="2">
    <source>
        <dbReference type="ARBA" id="ARBA00023015"/>
    </source>
</evidence>
<dbReference type="Pfam" id="PF03466">
    <property type="entry name" value="LysR_substrate"/>
    <property type="match status" value="1"/>
</dbReference>
<name>A0ABD4XBF5_9RHOB</name>
<evidence type="ECO:0000256" key="1">
    <source>
        <dbReference type="ARBA" id="ARBA00009437"/>
    </source>
</evidence>
<accession>A0ABD4XBF5</accession>
<evidence type="ECO:0000256" key="3">
    <source>
        <dbReference type="ARBA" id="ARBA00023125"/>
    </source>
</evidence>
<keyword evidence="4" id="KW-0804">Transcription</keyword>
<dbReference type="InterPro" id="IPR036388">
    <property type="entry name" value="WH-like_DNA-bd_sf"/>
</dbReference>
<dbReference type="AlphaFoldDB" id="A0ABD4XBF5"/>
<dbReference type="SUPFAM" id="SSF46785">
    <property type="entry name" value="Winged helix' DNA-binding domain"/>
    <property type="match status" value="1"/>
</dbReference>
<dbReference type="PRINTS" id="PR00039">
    <property type="entry name" value="HTHLYSR"/>
</dbReference>
<dbReference type="Gene3D" id="3.40.190.10">
    <property type="entry name" value="Periplasmic binding protein-like II"/>
    <property type="match status" value="2"/>
</dbReference>
<dbReference type="PANTHER" id="PTHR30346:SF28">
    <property type="entry name" value="HTH-TYPE TRANSCRIPTIONAL REGULATOR CYNR"/>
    <property type="match status" value="1"/>
</dbReference>
<keyword evidence="2" id="KW-0805">Transcription regulation</keyword>
<evidence type="ECO:0000313" key="6">
    <source>
        <dbReference type="EMBL" id="MDE4166449.1"/>
    </source>
</evidence>
<dbReference type="InterPro" id="IPR036390">
    <property type="entry name" value="WH_DNA-bd_sf"/>
</dbReference>
<dbReference type="RefSeq" id="WP_274839739.1">
    <property type="nucleotide sequence ID" value="NZ_JARCJF010000005.1"/>
</dbReference>
<dbReference type="Proteomes" id="UP001218364">
    <property type="component" value="Unassembled WGS sequence"/>
</dbReference>
<protein>
    <submittedName>
        <fullName evidence="6">LysR family transcriptional regulator</fullName>
    </submittedName>
</protein>
<dbReference type="PROSITE" id="PS50931">
    <property type="entry name" value="HTH_LYSR"/>
    <property type="match status" value="1"/>
</dbReference>
<sequence length="283" mass="30361">MPMNDLAPLRYFRSAYETGTFSAAARLNEVRQPSVSAAIARLEAHYGGPLFHRGAAGLVPTDLGRELYQMAGVVLNSLNQMEDRLARRVRPVLRLYCFADVLTSPFEQGLRAITRDAEGAVLQFTDDAALADVVLCAEDCAPQGMPFRSLWEEGYGVALPVGHALSREAELSLADLAEVSMIARPYCPSADLFGGVLQDPDPENALPVAAKAMHDAQLLDLVAAGLGVALVPMSHGRASQRIVVRPLRDAKDVRRRMGIAHRRTSFAAGAADRLASALTGQGA</sequence>
<evidence type="ECO:0000259" key="5">
    <source>
        <dbReference type="PROSITE" id="PS50931"/>
    </source>
</evidence>
<dbReference type="Gene3D" id="1.10.10.10">
    <property type="entry name" value="Winged helix-like DNA-binding domain superfamily/Winged helix DNA-binding domain"/>
    <property type="match status" value="1"/>
</dbReference>
<dbReference type="InterPro" id="IPR000847">
    <property type="entry name" value="LysR_HTH_N"/>
</dbReference>
<dbReference type="InterPro" id="IPR005119">
    <property type="entry name" value="LysR_subst-bd"/>
</dbReference>
<comment type="caution">
    <text evidence="6">The sequence shown here is derived from an EMBL/GenBank/DDBJ whole genome shotgun (WGS) entry which is preliminary data.</text>
</comment>
<evidence type="ECO:0000256" key="4">
    <source>
        <dbReference type="ARBA" id="ARBA00023163"/>
    </source>
</evidence>
<feature type="domain" description="HTH lysR-type" evidence="5">
    <location>
        <begin position="1"/>
        <end position="61"/>
    </location>
</feature>
<dbReference type="GO" id="GO:0003677">
    <property type="term" value="F:DNA binding"/>
    <property type="evidence" value="ECO:0007669"/>
    <property type="project" value="UniProtKB-KW"/>
</dbReference>
<dbReference type="SUPFAM" id="SSF53850">
    <property type="entry name" value="Periplasmic binding protein-like II"/>
    <property type="match status" value="1"/>
</dbReference>
<proteinExistence type="inferred from homology"/>
<dbReference type="Pfam" id="PF00126">
    <property type="entry name" value="HTH_1"/>
    <property type="match status" value="1"/>
</dbReference>
<reference evidence="6 7" key="1">
    <citation type="submission" date="2023-02" db="EMBL/GenBank/DDBJ databases">
        <title>Population genomics of bacteria associated with diatom.</title>
        <authorList>
            <person name="Xie J."/>
            <person name="Wang H."/>
        </authorList>
    </citation>
    <scope>NUCLEOTIDE SEQUENCE [LARGE SCALE GENOMIC DNA]</scope>
    <source>
        <strain evidence="6 7">PT47_8</strain>
    </source>
</reference>
<dbReference type="EMBL" id="JARCJK010000005">
    <property type="protein sequence ID" value="MDE4166449.1"/>
    <property type="molecule type" value="Genomic_DNA"/>
</dbReference>
<evidence type="ECO:0000313" key="7">
    <source>
        <dbReference type="Proteomes" id="UP001218364"/>
    </source>
</evidence>
<gene>
    <name evidence="6" type="ORF">PXK24_12155</name>
</gene>
<comment type="similarity">
    <text evidence="1">Belongs to the LysR transcriptional regulatory family.</text>
</comment>
<organism evidence="6 7">
    <name type="scientific">Phaeobacter gallaeciensis</name>
    <dbReference type="NCBI Taxonomy" id="60890"/>
    <lineage>
        <taxon>Bacteria</taxon>
        <taxon>Pseudomonadati</taxon>
        <taxon>Pseudomonadota</taxon>
        <taxon>Alphaproteobacteria</taxon>
        <taxon>Rhodobacterales</taxon>
        <taxon>Roseobacteraceae</taxon>
        <taxon>Phaeobacter</taxon>
    </lineage>
</organism>
<keyword evidence="3" id="KW-0238">DNA-binding</keyword>